<name>A0A7X5HUT0_9FIRM</name>
<gene>
    <name evidence="1" type="ORF">GXN74_04610</name>
</gene>
<dbReference type="InterPro" id="IPR009351">
    <property type="entry name" value="AlkZ-like"/>
</dbReference>
<evidence type="ECO:0000313" key="2">
    <source>
        <dbReference type="Proteomes" id="UP000461585"/>
    </source>
</evidence>
<dbReference type="Pfam" id="PF06224">
    <property type="entry name" value="AlkZ-like"/>
    <property type="match status" value="1"/>
</dbReference>
<organism evidence="1 2">
    <name type="scientific">Anaerotalea alkaliphila</name>
    <dbReference type="NCBI Taxonomy" id="2662126"/>
    <lineage>
        <taxon>Bacteria</taxon>
        <taxon>Bacillati</taxon>
        <taxon>Bacillota</taxon>
        <taxon>Clostridia</taxon>
        <taxon>Eubacteriales</taxon>
        <taxon>Anaerotalea</taxon>
    </lineage>
</organism>
<accession>A0A7X5HUT0</accession>
<dbReference type="PANTHER" id="PTHR38479">
    <property type="entry name" value="LMO0824 PROTEIN"/>
    <property type="match status" value="1"/>
</dbReference>
<reference evidence="1 2" key="1">
    <citation type="submission" date="2020-01" db="EMBL/GenBank/DDBJ databases">
        <title>Anaeroalcalibacter tamaniensis gen. nov., sp. nov., moderately halophilic strictly anaerobic fermenter bacterium from mud volcano of Taman peninsula.</title>
        <authorList>
            <person name="Frolova A."/>
            <person name="Merkel A.Y."/>
            <person name="Slobodkin A.I."/>
        </authorList>
    </citation>
    <scope>NUCLEOTIDE SEQUENCE [LARGE SCALE GENOMIC DNA]</scope>
    <source>
        <strain evidence="1 2">F-3ap</strain>
    </source>
</reference>
<keyword evidence="2" id="KW-1185">Reference proteome</keyword>
<sequence length="428" mass="46662">MPDQKSNDKMTLSLDMLRQLCLFKQHLTPSSQSQDLVQTVKAIGGLHGQLPKTSYLSLFARMPNFEKAMLHQALYGDKSLVRIKSVRQTLYIFPTDMIGTVFSATSRLVEMPSVRYLESLGISEETYDAMVADILCQLAAAAGRGGGLSTKALKNGLGLSEQAAPLVSAVVNRMCDQGLLVRGEPTASWKSNLYNYYATTTYLPDVNLRTIDEADARRQVVLAYVQAFGPVTEADICWWTGFAKGATRDALKSLDAEVVEVSLTGLDGVFHLTHPDEQLLAGLPASTQYEPVVNLLPVLDSLLMGYKVRTRFLDPNHARFVYDASGNATSTVLVNGKVAGVWDFVGGPRNQMCFYLFEHADADALAMIESKAAAVGRFIVAASNGLKQSLASGKSVEEECGFEVVQCFEMAPLNKMSAGSYQSPLKKR</sequence>
<dbReference type="AlphaFoldDB" id="A0A7X5HUT0"/>
<proteinExistence type="predicted"/>
<dbReference type="Proteomes" id="UP000461585">
    <property type="component" value="Unassembled WGS sequence"/>
</dbReference>
<dbReference type="PANTHER" id="PTHR38479:SF2">
    <property type="entry name" value="WINGED HELIX DNA-BINDING DOMAIN-CONTAINING PROTEIN"/>
    <property type="match status" value="1"/>
</dbReference>
<dbReference type="EMBL" id="JAAEEH010000009">
    <property type="protein sequence ID" value="NDL67029.1"/>
    <property type="molecule type" value="Genomic_DNA"/>
</dbReference>
<dbReference type="RefSeq" id="WP_162369758.1">
    <property type="nucleotide sequence ID" value="NZ_JAAEEH010000009.1"/>
</dbReference>
<protein>
    <submittedName>
        <fullName evidence="1">Winged helix DNA-binding domain-containing protein</fullName>
    </submittedName>
</protein>
<evidence type="ECO:0000313" key="1">
    <source>
        <dbReference type="EMBL" id="NDL67029.1"/>
    </source>
</evidence>
<dbReference type="GO" id="GO:0003677">
    <property type="term" value="F:DNA binding"/>
    <property type="evidence" value="ECO:0007669"/>
    <property type="project" value="UniProtKB-KW"/>
</dbReference>
<comment type="caution">
    <text evidence="1">The sequence shown here is derived from an EMBL/GenBank/DDBJ whole genome shotgun (WGS) entry which is preliminary data.</text>
</comment>
<keyword evidence="1" id="KW-0238">DNA-binding</keyword>